<accession>A0ABV4CPE3</accession>
<name>A0ABV4CPE3_9PSEU</name>
<feature type="transmembrane region" description="Helical" evidence="1">
    <location>
        <begin position="121"/>
        <end position="141"/>
    </location>
</feature>
<dbReference type="Pfam" id="PF22564">
    <property type="entry name" value="HAAS"/>
    <property type="match status" value="1"/>
</dbReference>
<keyword evidence="1" id="KW-0812">Transmembrane</keyword>
<keyword evidence="1" id="KW-0472">Membrane</keyword>
<protein>
    <recommendedName>
        <fullName evidence="4">DUF1700 domain-containing protein</fullName>
    </recommendedName>
</protein>
<dbReference type="RefSeq" id="WP_345359388.1">
    <property type="nucleotide sequence ID" value="NZ_BAABII010000004.1"/>
</dbReference>
<reference evidence="2 3" key="1">
    <citation type="submission" date="2024-08" db="EMBL/GenBank/DDBJ databases">
        <title>Genome mining of Saccharopolyspora cebuensis PGLac3 from Nigerian medicinal plant.</title>
        <authorList>
            <person name="Ezeobiora C.E."/>
            <person name="Igbokwe N.H."/>
            <person name="Amin D.H."/>
            <person name="Mendie U.E."/>
        </authorList>
    </citation>
    <scope>NUCLEOTIDE SEQUENCE [LARGE SCALE GENOMIC DNA]</scope>
    <source>
        <strain evidence="2 3">PGLac3</strain>
    </source>
</reference>
<feature type="transmembrane region" description="Helical" evidence="1">
    <location>
        <begin position="179"/>
        <end position="204"/>
    </location>
</feature>
<keyword evidence="3" id="KW-1185">Reference proteome</keyword>
<evidence type="ECO:0000256" key="1">
    <source>
        <dbReference type="SAM" id="Phobius"/>
    </source>
</evidence>
<evidence type="ECO:0000313" key="2">
    <source>
        <dbReference type="EMBL" id="MEY8042979.1"/>
    </source>
</evidence>
<evidence type="ECO:0000313" key="3">
    <source>
        <dbReference type="Proteomes" id="UP001564626"/>
    </source>
</evidence>
<proteinExistence type="predicted"/>
<organism evidence="2 3">
    <name type="scientific">Saccharopolyspora cebuensis</name>
    <dbReference type="NCBI Taxonomy" id="418759"/>
    <lineage>
        <taxon>Bacteria</taxon>
        <taxon>Bacillati</taxon>
        <taxon>Actinomycetota</taxon>
        <taxon>Actinomycetes</taxon>
        <taxon>Pseudonocardiales</taxon>
        <taxon>Pseudonocardiaceae</taxon>
        <taxon>Saccharopolyspora</taxon>
    </lineage>
</organism>
<gene>
    <name evidence="2" type="ORF">AB8O55_26530</name>
</gene>
<dbReference type="Proteomes" id="UP001564626">
    <property type="component" value="Unassembled WGS sequence"/>
</dbReference>
<keyword evidence="1" id="KW-1133">Transmembrane helix</keyword>
<dbReference type="EMBL" id="JBGEHV010000072">
    <property type="protein sequence ID" value="MEY8042979.1"/>
    <property type="molecule type" value="Genomic_DNA"/>
</dbReference>
<comment type="caution">
    <text evidence="2">The sequence shown here is derived from an EMBL/GenBank/DDBJ whole genome shotgun (WGS) entry which is preliminary data.</text>
</comment>
<feature type="transmembrane region" description="Helical" evidence="1">
    <location>
        <begin position="153"/>
        <end position="173"/>
    </location>
</feature>
<sequence>MTKTHPRVTTYLDELDKRLRHAPAAVRRDVLAGAHEHLDASVGPDADAATVDAALARMGTPEAIAAEAGVETGSARQGSLLAAAVACALLAGAGALTFLVGGLVSLSAGFDENPDWSVSGAAHFAAVLLSAMAWISGSALVALNRSWSGRQKVLLLASWPVALVVCELCYLPTGDVYLTVNLVSFCVQGVLGLLYVVAIAKLWFAARG</sequence>
<feature type="transmembrane region" description="Helical" evidence="1">
    <location>
        <begin position="80"/>
        <end position="101"/>
    </location>
</feature>
<evidence type="ECO:0008006" key="4">
    <source>
        <dbReference type="Google" id="ProtNLM"/>
    </source>
</evidence>